<dbReference type="EMBL" id="MU266388">
    <property type="protein sequence ID" value="KAH7926125.1"/>
    <property type="molecule type" value="Genomic_DNA"/>
</dbReference>
<accession>A0ACB8BJX3</accession>
<sequence length="743" mass="84998">MSEDVDLWLRDPVECIKDLIGNSSFRDCMTYAPERAYADRLGKTRLFDDMWTADWWWDTQRKLPEGATIAPVILASDKTCLSQFRGDKSAWPVYLTIGNIAKERRRQCSSRAMILVGYLPATKLECFTEDTRSLARYRMFHHCMTLLLKPLIEAGKNGVEMVCSDSLVRRVFPILAAYVADFPEQCLVACCKESRCPRCVVPHHKRGDPLESVFRDPEKTLRTLLRQKNGHRPGAFEDEGLRAVYKPFWSDLPHANIFASFTPDLLHQLHKGVFKDHLVQWCLGVVGEEEIDARFKVMADYPGLRHFKKGISFVKQWTGTEHKEMQRVFVGLLAGAVPPRVITVAQSLLDFSYYAQMRLHTTETIAALENCLATFHANKDILVELEVRTHFNIPKLHQLVHYADAIKSYGSLDAFNSELPERLHIDYAKEAYRASNKRDFEEQMTLWLQRQEAIHIQASYIIWLSEWLGQASNPSEPALEDGYNSDDVEERPSATATPVPVDADEENSPTDDQMLVHTIAKVPPHPAVRVLDLETAYGAVDFLPALHSFLQKHLPRNSLQPGRQDRFDVFKQVIITAPPNRRANELPRRFRVRATPAVAPSPNRRKPGSPAHFDMALVAEDSEREHRSGLGGLRVAQVRVIFKLPRQFGSYTQPLAYIEWFTPFRQPDPIINMYQVSRSTRQLRRNAAIVPLNALVRSCHLIPKCGLHIDQTWATDNVYERAQSFYLNAYIDIDMFCRCADIT</sequence>
<dbReference type="Proteomes" id="UP000790709">
    <property type="component" value="Unassembled WGS sequence"/>
</dbReference>
<evidence type="ECO:0000313" key="2">
    <source>
        <dbReference type="Proteomes" id="UP000790709"/>
    </source>
</evidence>
<evidence type="ECO:0000313" key="1">
    <source>
        <dbReference type="EMBL" id="KAH7926125.1"/>
    </source>
</evidence>
<name>A0ACB8BJX3_9AGAM</name>
<comment type="caution">
    <text evidence="1">The sequence shown here is derived from an EMBL/GenBank/DDBJ whole genome shotgun (WGS) entry which is preliminary data.</text>
</comment>
<organism evidence="1 2">
    <name type="scientific">Leucogyrophana mollusca</name>
    <dbReference type="NCBI Taxonomy" id="85980"/>
    <lineage>
        <taxon>Eukaryota</taxon>
        <taxon>Fungi</taxon>
        <taxon>Dikarya</taxon>
        <taxon>Basidiomycota</taxon>
        <taxon>Agaricomycotina</taxon>
        <taxon>Agaricomycetes</taxon>
        <taxon>Agaricomycetidae</taxon>
        <taxon>Boletales</taxon>
        <taxon>Boletales incertae sedis</taxon>
        <taxon>Leucogyrophana</taxon>
    </lineage>
</organism>
<keyword evidence="2" id="KW-1185">Reference proteome</keyword>
<reference evidence="1" key="1">
    <citation type="journal article" date="2021" name="New Phytol.">
        <title>Evolutionary innovations through gain and loss of genes in the ectomycorrhizal Boletales.</title>
        <authorList>
            <person name="Wu G."/>
            <person name="Miyauchi S."/>
            <person name="Morin E."/>
            <person name="Kuo A."/>
            <person name="Drula E."/>
            <person name="Varga T."/>
            <person name="Kohler A."/>
            <person name="Feng B."/>
            <person name="Cao Y."/>
            <person name="Lipzen A."/>
            <person name="Daum C."/>
            <person name="Hundley H."/>
            <person name="Pangilinan J."/>
            <person name="Johnson J."/>
            <person name="Barry K."/>
            <person name="LaButti K."/>
            <person name="Ng V."/>
            <person name="Ahrendt S."/>
            <person name="Min B."/>
            <person name="Choi I.G."/>
            <person name="Park H."/>
            <person name="Plett J.M."/>
            <person name="Magnuson J."/>
            <person name="Spatafora J.W."/>
            <person name="Nagy L.G."/>
            <person name="Henrissat B."/>
            <person name="Grigoriev I.V."/>
            <person name="Yang Z.L."/>
            <person name="Xu J."/>
            <person name="Martin F.M."/>
        </authorList>
    </citation>
    <scope>NUCLEOTIDE SEQUENCE</scope>
    <source>
        <strain evidence="1">KUC20120723A-06</strain>
    </source>
</reference>
<protein>
    <submittedName>
        <fullName evidence="1">Uncharacterized protein</fullName>
    </submittedName>
</protein>
<proteinExistence type="predicted"/>
<gene>
    <name evidence="1" type="ORF">BV22DRAFT_1009731</name>
</gene>